<dbReference type="RefSeq" id="XP_066069206.1">
    <property type="nucleotide sequence ID" value="XM_066213109.1"/>
</dbReference>
<accession>A0AAJ8JU30</accession>
<dbReference type="KEGG" id="cdep:91087927"/>
<dbReference type="AlphaFoldDB" id="A0AAJ8JU30"/>
<proteinExistence type="predicted"/>
<evidence type="ECO:0000313" key="2">
    <source>
        <dbReference type="Proteomes" id="UP000094043"/>
    </source>
</evidence>
<keyword evidence="2" id="KW-1185">Reference proteome</keyword>
<dbReference type="GeneID" id="91087927"/>
<gene>
    <name evidence="1" type="ORF">L203_103717</name>
</gene>
<evidence type="ECO:0000313" key="1">
    <source>
        <dbReference type="EMBL" id="WVN88506.1"/>
    </source>
</evidence>
<reference evidence="1" key="1">
    <citation type="submission" date="2016-06" db="EMBL/GenBank/DDBJ databases">
        <authorList>
            <person name="Cuomo C."/>
            <person name="Litvintseva A."/>
            <person name="Heitman J."/>
            <person name="Chen Y."/>
            <person name="Sun S."/>
            <person name="Springer D."/>
            <person name="Dromer F."/>
            <person name="Young S."/>
            <person name="Zeng Q."/>
            <person name="Chapman S."/>
            <person name="Gujja S."/>
            <person name="Saif S."/>
            <person name="Birren B."/>
        </authorList>
    </citation>
    <scope>NUCLEOTIDE SEQUENCE</scope>
    <source>
        <strain evidence="1">CBS 7841</strain>
    </source>
</reference>
<organism evidence="1 2">
    <name type="scientific">Cryptococcus depauperatus CBS 7841</name>
    <dbReference type="NCBI Taxonomy" id="1295531"/>
    <lineage>
        <taxon>Eukaryota</taxon>
        <taxon>Fungi</taxon>
        <taxon>Dikarya</taxon>
        <taxon>Basidiomycota</taxon>
        <taxon>Agaricomycotina</taxon>
        <taxon>Tremellomycetes</taxon>
        <taxon>Tremellales</taxon>
        <taxon>Cryptococcaceae</taxon>
        <taxon>Cryptococcus</taxon>
    </lineage>
</organism>
<reference evidence="1" key="2">
    <citation type="journal article" date="2022" name="Elife">
        <title>Obligate sexual reproduction of a homothallic fungus closely related to the Cryptococcus pathogenic species complex.</title>
        <authorList>
            <person name="Passer A.R."/>
            <person name="Clancey S.A."/>
            <person name="Shea T."/>
            <person name="David-Palma M."/>
            <person name="Averette A.F."/>
            <person name="Boekhout T."/>
            <person name="Porcel B.M."/>
            <person name="Nowrousian M."/>
            <person name="Cuomo C.A."/>
            <person name="Sun S."/>
            <person name="Heitman J."/>
            <person name="Coelho M.A."/>
        </authorList>
    </citation>
    <scope>NUCLEOTIDE SEQUENCE</scope>
    <source>
        <strain evidence="1">CBS 7841</strain>
    </source>
</reference>
<name>A0AAJ8JU30_9TREE</name>
<dbReference type="Proteomes" id="UP000094043">
    <property type="component" value="Chromosome 4"/>
</dbReference>
<dbReference type="EMBL" id="CP143787">
    <property type="protein sequence ID" value="WVN88506.1"/>
    <property type="molecule type" value="Genomic_DNA"/>
</dbReference>
<dbReference type="Gene3D" id="2.60.120.260">
    <property type="entry name" value="Galactose-binding domain-like"/>
    <property type="match status" value="1"/>
</dbReference>
<sequence>MSFVFSSDVPDLVLDRSDTVSPDILSDDVLCTPRLSRLDLHFIHPLYPLKNRDDILLITGDDAGFYVQKAWLVEISGFFGDFEQVSKASCKAGLDSMRSVEMRELPSATAEGLHLVLYVFEKTAELKRNSAKAVCCGCIASKSARKEMQTIWPENKIWDCLFEAIVTADAYQFDNFVSYLCPLLPDNPHFQYLSVALQSLRVSAEWRAEQLSYQLEPMPPQMELILRWCAPAYLSLYQAMRTAAIRLESTWKHPSLPPDHLDQFTDLCKESNGCATVQAFGDFAAYRQYACQQAFNVLRHKSHYKSWFELEKGLKASLPACVFCRDSLCATFEWIWSIYLGEWRPDMTTRKESLNNINIITTIDDASQQKYTPLSEGWGQNHTADPQIDKHHSQTYYATNTKGDSASLTFIGTVIDIYRSKRPNHGMYSTRLDGRDIFFPAHQSLTDQEHIVVLNNLPESTNGNGNKDSEWWLDIDYAVIAISHWQVEFSGSSLHVFGSWEPAQGNFMVSIDRVSLY</sequence>
<reference evidence="1" key="3">
    <citation type="submission" date="2024-01" db="EMBL/GenBank/DDBJ databases">
        <authorList>
            <person name="Coelho M.A."/>
            <person name="David-Palma M."/>
            <person name="Shea T."/>
            <person name="Sun S."/>
            <person name="Cuomo C.A."/>
            <person name="Heitman J."/>
        </authorList>
    </citation>
    <scope>NUCLEOTIDE SEQUENCE</scope>
    <source>
        <strain evidence="1">CBS 7841</strain>
    </source>
</reference>
<protein>
    <submittedName>
        <fullName evidence="1">Uncharacterized protein</fullName>
    </submittedName>
</protein>